<dbReference type="InterPro" id="IPR012818">
    <property type="entry name" value="CbiE"/>
</dbReference>
<dbReference type="NCBIfam" id="TIGR02469">
    <property type="entry name" value="CbiT"/>
    <property type="match status" value="1"/>
</dbReference>
<dbReference type="SUPFAM" id="SSF53335">
    <property type="entry name" value="S-adenosyl-L-methionine-dependent methyltransferases"/>
    <property type="match status" value="1"/>
</dbReference>
<reference evidence="11" key="1">
    <citation type="submission" date="2020-05" db="EMBL/GenBank/DDBJ databases">
        <authorList>
            <person name="Zhu T."/>
            <person name="Keshari N."/>
            <person name="Lu X."/>
        </authorList>
    </citation>
    <scope>NUCLEOTIDE SEQUENCE</scope>
    <source>
        <strain evidence="11">NK1-12</strain>
    </source>
</reference>
<dbReference type="GO" id="GO:0008176">
    <property type="term" value="F:tRNA (guanine(46)-N7)-methyltransferase activity"/>
    <property type="evidence" value="ECO:0007669"/>
    <property type="project" value="UniProtKB-EC"/>
</dbReference>
<dbReference type="InterPro" id="IPR050714">
    <property type="entry name" value="Cobalamin_biosynth_MTase"/>
</dbReference>
<dbReference type="EMBL" id="CP053586">
    <property type="protein sequence ID" value="WNZ21858.1"/>
    <property type="molecule type" value="Genomic_DNA"/>
</dbReference>
<dbReference type="GO" id="GO:0009236">
    <property type="term" value="P:cobalamin biosynthetic process"/>
    <property type="evidence" value="ECO:0007669"/>
    <property type="project" value="UniProtKB-KW"/>
</dbReference>
<dbReference type="GO" id="GO:0008276">
    <property type="term" value="F:protein methyltransferase activity"/>
    <property type="evidence" value="ECO:0007669"/>
    <property type="project" value="InterPro"/>
</dbReference>
<dbReference type="PANTHER" id="PTHR43182:SF1">
    <property type="entry name" value="COBALT-PRECORRIN-7 C(5)-METHYLTRANSFERASE"/>
    <property type="match status" value="1"/>
</dbReference>
<dbReference type="SUPFAM" id="SSF53790">
    <property type="entry name" value="Tetrapyrrole methylase"/>
    <property type="match status" value="1"/>
</dbReference>
<sequence length="435" mass="47877">MANQALTPVQVVGIGLDGADGLTESLRLLIEHATLLVGSERHLSYFPNHAAEKLPLTNFRLVIDQIRSRVVASDRTDLSKLANPLIVVLASGDPLFFGFGRLLLTELPADWLTFHPHLSAVQLAFSRIKQPWQDAQLISAHGRSLDELTKALQRGAEKIAVLTDGTNTPAEIAHLVVKLDHPTQYQIWVCENLGGAQERVQSFRPKDLLTQTFDPLNVVVLLRLPDTVRQSLNPEKLPLLGIPDSHFLSFSDRPRLMTKREVRILALGELALQPQQIVWDIGAGTGSVAIEMARLCPTSHVYAIEQTAAGVSLIQQNCQRFQVENVIPIHSAAPDALLHLPAPDRIFIGGSGGHLVPILNYCSQHLQPGGRIVLALATLEHLTDTMQWLAGQPIWQHQLLQIQLARSVPVANLSRFSPLNPVMLVILSRSEQPTN</sequence>
<dbReference type="InterPro" id="IPR014008">
    <property type="entry name" value="Cbl_synth_MTase_CbiT"/>
</dbReference>
<feature type="domain" description="Tetrapyrrole methylase" evidence="10">
    <location>
        <begin position="11"/>
        <end position="201"/>
    </location>
</feature>
<evidence type="ECO:0000256" key="5">
    <source>
        <dbReference type="ARBA" id="ARBA00022573"/>
    </source>
</evidence>
<dbReference type="Pfam" id="PF00590">
    <property type="entry name" value="TP_methylase"/>
    <property type="match status" value="1"/>
</dbReference>
<dbReference type="InterPro" id="IPR003358">
    <property type="entry name" value="tRNA_(Gua-N-7)_MeTrfase_Trmb"/>
</dbReference>
<dbReference type="EC" id="2.1.1.33" evidence="4"/>
<dbReference type="AlphaFoldDB" id="A0AA97APM2"/>
<keyword evidence="7" id="KW-0808">Transferase</keyword>
<evidence type="ECO:0000256" key="1">
    <source>
        <dbReference type="ARBA" id="ARBA00000142"/>
    </source>
</evidence>
<gene>
    <name evidence="11" type="primary">cbiE</name>
    <name evidence="11" type="ORF">HJG54_02555</name>
</gene>
<evidence type="ECO:0000313" key="11">
    <source>
        <dbReference type="EMBL" id="WNZ21858.1"/>
    </source>
</evidence>
<dbReference type="PANTHER" id="PTHR43182">
    <property type="entry name" value="COBALT-PRECORRIN-6B C(15)-METHYLTRANSFERASE (DECARBOXYLATING)"/>
    <property type="match status" value="1"/>
</dbReference>
<dbReference type="Pfam" id="PF02390">
    <property type="entry name" value="Methyltransf_4"/>
    <property type="match status" value="1"/>
</dbReference>
<dbReference type="Gene3D" id="3.30.950.10">
    <property type="entry name" value="Methyltransferase, Cobalt-precorrin-4 Transmethylase, Domain 2"/>
    <property type="match status" value="1"/>
</dbReference>
<name>A0AA97APM2_9CYAN</name>
<evidence type="ECO:0000256" key="4">
    <source>
        <dbReference type="ARBA" id="ARBA00011977"/>
    </source>
</evidence>
<evidence type="ECO:0000256" key="6">
    <source>
        <dbReference type="ARBA" id="ARBA00022603"/>
    </source>
</evidence>
<dbReference type="PIRSF" id="PIRSF036428">
    <property type="entry name" value="CobL"/>
    <property type="match status" value="1"/>
</dbReference>
<keyword evidence="6" id="KW-0489">Methyltransferase</keyword>
<proteinExistence type="predicted"/>
<evidence type="ECO:0000256" key="8">
    <source>
        <dbReference type="ARBA" id="ARBA00022691"/>
    </source>
</evidence>
<dbReference type="CDD" id="cd11644">
    <property type="entry name" value="Precorrin-6Y-MT"/>
    <property type="match status" value="1"/>
</dbReference>
<dbReference type="InterPro" id="IPR000878">
    <property type="entry name" value="4pyrrol_Mease"/>
</dbReference>
<evidence type="ECO:0000259" key="10">
    <source>
        <dbReference type="Pfam" id="PF00590"/>
    </source>
</evidence>
<dbReference type="RefSeq" id="WP_316433168.1">
    <property type="nucleotide sequence ID" value="NZ_CP053586.1"/>
</dbReference>
<organism evidence="11">
    <name type="scientific">Leptolyngbya sp. NK1-12</name>
    <dbReference type="NCBI Taxonomy" id="2547451"/>
    <lineage>
        <taxon>Bacteria</taxon>
        <taxon>Bacillati</taxon>
        <taxon>Cyanobacteriota</taxon>
        <taxon>Cyanophyceae</taxon>
        <taxon>Leptolyngbyales</taxon>
        <taxon>Leptolyngbyaceae</taxon>
        <taxon>Leptolyngbya group</taxon>
        <taxon>Leptolyngbya</taxon>
    </lineage>
</organism>
<dbReference type="InterPro" id="IPR029063">
    <property type="entry name" value="SAM-dependent_MTases_sf"/>
</dbReference>
<dbReference type="NCBIfam" id="TIGR02467">
    <property type="entry name" value="CbiE"/>
    <property type="match status" value="1"/>
</dbReference>
<dbReference type="InterPro" id="IPR035996">
    <property type="entry name" value="4pyrrol_Methylase_sf"/>
</dbReference>
<keyword evidence="9" id="KW-0819">tRNA processing</keyword>
<protein>
    <recommendedName>
        <fullName evidence="4">tRNA (guanine(46)-N(7))-methyltransferase</fullName>
        <ecNumber evidence="4">2.1.1.33</ecNumber>
    </recommendedName>
</protein>
<evidence type="ECO:0000256" key="7">
    <source>
        <dbReference type="ARBA" id="ARBA00022679"/>
    </source>
</evidence>
<comment type="function">
    <text evidence="2">Catalyzes the formation of N(7)-methylguanine at position 46 (m7G46) in tRNA.</text>
</comment>
<comment type="catalytic activity">
    <reaction evidence="1">
        <text>guanosine(46) in tRNA + S-adenosyl-L-methionine = N(7)-methylguanosine(46) in tRNA + S-adenosyl-L-homocysteine</text>
        <dbReference type="Rhea" id="RHEA:42708"/>
        <dbReference type="Rhea" id="RHEA-COMP:10188"/>
        <dbReference type="Rhea" id="RHEA-COMP:10189"/>
        <dbReference type="ChEBI" id="CHEBI:57856"/>
        <dbReference type="ChEBI" id="CHEBI:59789"/>
        <dbReference type="ChEBI" id="CHEBI:74269"/>
        <dbReference type="ChEBI" id="CHEBI:74480"/>
        <dbReference type="EC" id="2.1.1.33"/>
    </reaction>
</comment>
<evidence type="ECO:0000256" key="2">
    <source>
        <dbReference type="ARBA" id="ARBA00003015"/>
    </source>
</evidence>
<dbReference type="InterPro" id="IPR014776">
    <property type="entry name" value="4pyrrole_Mease_sub2"/>
</dbReference>
<dbReference type="Gene3D" id="3.40.50.150">
    <property type="entry name" value="Vaccinia Virus protein VP39"/>
    <property type="match status" value="1"/>
</dbReference>
<comment type="pathway">
    <text evidence="3">Cofactor biosynthesis; adenosylcobalamin biosynthesis.</text>
</comment>
<keyword evidence="8" id="KW-0949">S-adenosyl-L-methionine</keyword>
<dbReference type="CDD" id="cd02440">
    <property type="entry name" value="AdoMet_MTases"/>
    <property type="match status" value="1"/>
</dbReference>
<keyword evidence="5" id="KW-0169">Cobalamin biosynthesis</keyword>
<dbReference type="InterPro" id="IPR014777">
    <property type="entry name" value="4pyrrole_Mease_sub1"/>
</dbReference>
<dbReference type="Gene3D" id="3.40.1010.10">
    <property type="entry name" value="Cobalt-precorrin-4 Transmethylase, Domain 1"/>
    <property type="match status" value="1"/>
</dbReference>
<accession>A0AA97APM2</accession>
<dbReference type="InterPro" id="IPR006365">
    <property type="entry name" value="Cbl_synth_CobL"/>
</dbReference>
<evidence type="ECO:0000256" key="3">
    <source>
        <dbReference type="ARBA" id="ARBA00004953"/>
    </source>
</evidence>
<evidence type="ECO:0000256" key="9">
    <source>
        <dbReference type="ARBA" id="ARBA00022694"/>
    </source>
</evidence>